<evidence type="ECO:0000313" key="7">
    <source>
        <dbReference type="EMBL" id="OAD64855.1"/>
    </source>
</evidence>
<feature type="transmembrane region" description="Helical" evidence="5">
    <location>
        <begin position="57"/>
        <end position="78"/>
    </location>
</feature>
<evidence type="ECO:0000256" key="2">
    <source>
        <dbReference type="ARBA" id="ARBA00022692"/>
    </source>
</evidence>
<evidence type="ECO:0000313" key="6">
    <source>
        <dbReference type="EMBL" id="MDV7693712.1"/>
    </source>
</evidence>
<evidence type="ECO:0000256" key="4">
    <source>
        <dbReference type="ARBA" id="ARBA00023136"/>
    </source>
</evidence>
<dbReference type="AlphaFoldDB" id="A0AAP5WEJ7"/>
<keyword evidence="2 5" id="KW-0812">Transmembrane</keyword>
<feature type="transmembrane region" description="Helical" evidence="5">
    <location>
        <begin position="247"/>
        <end position="266"/>
    </location>
</feature>
<dbReference type="EMBL" id="LXND01000020">
    <property type="protein sequence ID" value="OAD64855.1"/>
    <property type="molecule type" value="Genomic_DNA"/>
</dbReference>
<evidence type="ECO:0000256" key="3">
    <source>
        <dbReference type="ARBA" id="ARBA00022989"/>
    </source>
</evidence>
<dbReference type="GO" id="GO:0005524">
    <property type="term" value="F:ATP binding"/>
    <property type="evidence" value="ECO:0007669"/>
    <property type="project" value="InterPro"/>
</dbReference>
<dbReference type="Proteomes" id="UP001275867">
    <property type="component" value="Unassembled WGS sequence"/>
</dbReference>
<accession>A0AAP5WEJ7</accession>
<keyword evidence="4 5" id="KW-0472">Membrane</keyword>
<dbReference type="SUPFAM" id="SSF90123">
    <property type="entry name" value="ABC transporter transmembrane region"/>
    <property type="match status" value="1"/>
</dbReference>
<feature type="transmembrane region" description="Helical" evidence="5">
    <location>
        <begin position="278"/>
        <end position="296"/>
    </location>
</feature>
<reference evidence="6" key="2">
    <citation type="submission" date="2019-10" db="EMBL/GenBank/DDBJ databases">
        <title>Malate fermentation in French cider.</title>
        <authorList>
            <person name="Cousin F.J."/>
            <person name="Medina Fernandez S."/>
            <person name="Misery B."/>
            <person name="Laplace J.-M."/>
            <person name="Cretenet M."/>
        </authorList>
    </citation>
    <scope>NUCLEOTIDE SEQUENCE</scope>
    <source>
        <strain evidence="6">UCMA15901</strain>
    </source>
</reference>
<comment type="caution">
    <text evidence="6">The sequence shown here is derived from an EMBL/GenBank/DDBJ whole genome shotgun (WGS) entry which is preliminary data.</text>
</comment>
<evidence type="ECO:0000256" key="5">
    <source>
        <dbReference type="SAM" id="Phobius"/>
    </source>
</evidence>
<keyword evidence="3 5" id="KW-1133">Transmembrane helix</keyword>
<reference evidence="7 8" key="1">
    <citation type="submission" date="2016-05" db="EMBL/GenBank/DDBJ databases">
        <title>Draft genome sequence of Pediococcus parvulus 2.6, a probiotic beta-glucan producer strain.</title>
        <authorList>
            <person name="Mohedano M.L."/>
            <person name="Perez-Ramos A."/>
            <person name="Duenas M.T."/>
            <person name="Lamontanara A."/>
            <person name="Orru L."/>
            <person name="Spano G."/>
            <person name="Capozzi V."/>
            <person name="Lopez P."/>
        </authorList>
    </citation>
    <scope>NUCLEOTIDE SEQUENCE [LARGE SCALE GENOMIC DNA]</scope>
    <source>
        <strain evidence="7 8">2.6</strain>
    </source>
</reference>
<dbReference type="RefSeq" id="WP_068804834.1">
    <property type="nucleotide sequence ID" value="NZ_LXND01000020.1"/>
</dbReference>
<dbReference type="Proteomes" id="UP000077280">
    <property type="component" value="Unassembled WGS sequence"/>
</dbReference>
<evidence type="ECO:0000313" key="9">
    <source>
        <dbReference type="Proteomes" id="UP001275867"/>
    </source>
</evidence>
<dbReference type="InterPro" id="IPR036640">
    <property type="entry name" value="ABC1_TM_sf"/>
</dbReference>
<proteinExistence type="predicted"/>
<dbReference type="EMBL" id="WERX01000004">
    <property type="protein sequence ID" value="MDV7693712.1"/>
    <property type="molecule type" value="Genomic_DNA"/>
</dbReference>
<organism evidence="6 9">
    <name type="scientific">Pediococcus parvulus</name>
    <dbReference type="NCBI Taxonomy" id="54062"/>
    <lineage>
        <taxon>Bacteria</taxon>
        <taxon>Bacillati</taxon>
        <taxon>Bacillota</taxon>
        <taxon>Bacilli</taxon>
        <taxon>Lactobacillales</taxon>
        <taxon>Lactobacillaceae</taxon>
        <taxon>Pediococcus</taxon>
    </lineage>
</organism>
<sequence>MKNTYVRTISFVLKKTMGWFIVTSILIVFFSFQPVVNISILNLLIDSISKLSQKGTGLGFVFGILIFQLFFSVINSLLINLQIYLDNVCQIKLEYFLDILLTDKIRNAPYGNFEDVNFQNQLDRISFNKGNRFISPLKATLDLIKCTISFMLMFGFLYKLNPMDIFVICFIRTFSFCKHKIGKMKFDLHIFQSPQARKMSYVNSLLTDRHHQAELRTYDLNEYFQNIWKRLYIALNKKVVQLNLRNVILNSIVILFEGLLFFVVSYTSVKMIITGKLSVGGFIALTQSIVMVNSLLEEISEGSMKSWTRFSIIP</sequence>
<feature type="transmembrane region" description="Helical" evidence="5">
    <location>
        <begin position="20"/>
        <end position="45"/>
    </location>
</feature>
<dbReference type="GO" id="GO:0005886">
    <property type="term" value="C:plasma membrane"/>
    <property type="evidence" value="ECO:0007669"/>
    <property type="project" value="UniProtKB-SubCell"/>
</dbReference>
<comment type="subcellular location">
    <subcellularLocation>
        <location evidence="1">Cell membrane</location>
        <topology evidence="1">Multi-pass membrane protein</topology>
    </subcellularLocation>
</comment>
<evidence type="ECO:0000313" key="8">
    <source>
        <dbReference type="Proteomes" id="UP000077280"/>
    </source>
</evidence>
<name>A0AAP5WEJ7_9LACO</name>
<gene>
    <name evidence="7" type="ORF">A7K95_02250</name>
    <name evidence="6" type="ORF">GA842_02215</name>
</gene>
<keyword evidence="8" id="KW-1185">Reference proteome</keyword>
<dbReference type="Gene3D" id="1.20.1560.10">
    <property type="entry name" value="ABC transporter type 1, transmembrane domain"/>
    <property type="match status" value="1"/>
</dbReference>
<evidence type="ECO:0000256" key="1">
    <source>
        <dbReference type="ARBA" id="ARBA00004651"/>
    </source>
</evidence>
<protein>
    <submittedName>
        <fullName evidence="6">Uncharacterized protein</fullName>
    </submittedName>
</protein>